<keyword evidence="1" id="KW-0175">Coiled coil</keyword>
<name>A0ABU5EU21_9BACT</name>
<reference evidence="4" key="1">
    <citation type="journal article" date="2023" name="Mar. Drugs">
        <title>Gemmata algarum, a Novel Planctomycete Isolated from an Algal Mat, Displays Antimicrobial Activity.</title>
        <authorList>
            <person name="Kumar G."/>
            <person name="Kallscheuer N."/>
            <person name="Kashif M."/>
            <person name="Ahamad S."/>
            <person name="Jagadeeshwari U."/>
            <person name="Pannikurungottu S."/>
            <person name="Haufschild T."/>
            <person name="Kabuu M."/>
            <person name="Sasikala C."/>
            <person name="Jogler C."/>
            <person name="Ramana C."/>
        </authorList>
    </citation>
    <scope>NUCLEOTIDE SEQUENCE [LARGE SCALE GENOMIC DNA]</scope>
    <source>
        <strain evidence="4">JC673</strain>
    </source>
</reference>
<comment type="caution">
    <text evidence="3">The sequence shown here is derived from an EMBL/GenBank/DDBJ whole genome shotgun (WGS) entry which is preliminary data.</text>
</comment>
<feature type="chain" id="PRO_5046118854" description="OmpH family outer membrane protein" evidence="2">
    <location>
        <begin position="21"/>
        <end position="143"/>
    </location>
</feature>
<protein>
    <recommendedName>
        <fullName evidence="5">OmpH family outer membrane protein</fullName>
    </recommendedName>
</protein>
<dbReference type="RefSeq" id="WP_320684947.1">
    <property type="nucleotide sequence ID" value="NZ_JAXBLV010000009.1"/>
</dbReference>
<keyword evidence="4" id="KW-1185">Reference proteome</keyword>
<keyword evidence="2" id="KW-0732">Signal</keyword>
<gene>
    <name evidence="3" type="ORF">R5W23_006399</name>
</gene>
<proteinExistence type="predicted"/>
<feature type="coiled-coil region" evidence="1">
    <location>
        <begin position="31"/>
        <end position="90"/>
    </location>
</feature>
<dbReference type="EMBL" id="JAXBLV010000009">
    <property type="protein sequence ID" value="MDY3557957.1"/>
    <property type="molecule type" value="Genomic_DNA"/>
</dbReference>
<evidence type="ECO:0008006" key="5">
    <source>
        <dbReference type="Google" id="ProtNLM"/>
    </source>
</evidence>
<dbReference type="PROSITE" id="PS51257">
    <property type="entry name" value="PROKAR_LIPOPROTEIN"/>
    <property type="match status" value="1"/>
</dbReference>
<accession>A0ABU5EU21</accession>
<organism evidence="3 4">
    <name type="scientific">Gemmata algarum</name>
    <dbReference type="NCBI Taxonomy" id="2975278"/>
    <lineage>
        <taxon>Bacteria</taxon>
        <taxon>Pseudomonadati</taxon>
        <taxon>Planctomycetota</taxon>
        <taxon>Planctomycetia</taxon>
        <taxon>Gemmatales</taxon>
        <taxon>Gemmataceae</taxon>
        <taxon>Gemmata</taxon>
    </lineage>
</organism>
<sequence length="143" mass="15552">MTRSVRILAFLLVTTLGAYGCMKAPSTPSTAAIQNTKLEKLEEEYRSAITTREQLRQKLLAAEQDAAAQKKALAEANSAAAAERDALKAEVKARTGERDALQGQYDTFRKTLRDMIGTADTAVIKLNLPAHTESAARSLSDRN</sequence>
<evidence type="ECO:0000256" key="1">
    <source>
        <dbReference type="SAM" id="Coils"/>
    </source>
</evidence>
<dbReference type="Proteomes" id="UP001272242">
    <property type="component" value="Unassembled WGS sequence"/>
</dbReference>
<evidence type="ECO:0000313" key="3">
    <source>
        <dbReference type="EMBL" id="MDY3557957.1"/>
    </source>
</evidence>
<evidence type="ECO:0000313" key="4">
    <source>
        <dbReference type="Proteomes" id="UP001272242"/>
    </source>
</evidence>
<evidence type="ECO:0000256" key="2">
    <source>
        <dbReference type="SAM" id="SignalP"/>
    </source>
</evidence>
<feature type="signal peptide" evidence="2">
    <location>
        <begin position="1"/>
        <end position="20"/>
    </location>
</feature>